<evidence type="ECO:0000256" key="4">
    <source>
        <dbReference type="ARBA" id="ARBA00022837"/>
    </source>
</evidence>
<dbReference type="CDD" id="cd16025">
    <property type="entry name" value="PAS_like"/>
    <property type="match status" value="1"/>
</dbReference>
<keyword evidence="9" id="KW-1185">Reference proteome</keyword>
<dbReference type="Gene3D" id="3.40.720.10">
    <property type="entry name" value="Alkaline Phosphatase, subunit A"/>
    <property type="match status" value="1"/>
</dbReference>
<dbReference type="InterPro" id="IPR024607">
    <property type="entry name" value="Sulfatase_CS"/>
</dbReference>
<evidence type="ECO:0000313" key="8">
    <source>
        <dbReference type="EMBL" id="MDG0817668.1"/>
    </source>
</evidence>
<keyword evidence="2" id="KW-0479">Metal-binding</keyword>
<evidence type="ECO:0000256" key="3">
    <source>
        <dbReference type="ARBA" id="ARBA00022801"/>
    </source>
</evidence>
<reference evidence="8" key="1">
    <citation type="submission" date="2022-08" db="EMBL/GenBank/DDBJ databases">
        <title>Novel Bdellovibrio Species Isolated from Svalbard: Designation Bdellovibrio svalbardensis.</title>
        <authorList>
            <person name="Mitchell R.J."/>
            <person name="Choi S.Y."/>
        </authorList>
    </citation>
    <scope>NUCLEOTIDE SEQUENCE</scope>
    <source>
        <strain evidence="8">PAP01</strain>
    </source>
</reference>
<comment type="caution">
    <text evidence="8">The sequence shown here is derived from an EMBL/GenBank/DDBJ whole genome shotgun (WGS) entry which is preliminary data.</text>
</comment>
<dbReference type="PANTHER" id="PTHR42693">
    <property type="entry name" value="ARYLSULFATASE FAMILY MEMBER"/>
    <property type="match status" value="1"/>
</dbReference>
<dbReference type="PANTHER" id="PTHR42693:SF43">
    <property type="entry name" value="BLL2667 PROTEIN"/>
    <property type="match status" value="1"/>
</dbReference>
<feature type="signal peptide" evidence="6">
    <location>
        <begin position="1"/>
        <end position="21"/>
    </location>
</feature>
<evidence type="ECO:0000256" key="1">
    <source>
        <dbReference type="ARBA" id="ARBA00008779"/>
    </source>
</evidence>
<dbReference type="SUPFAM" id="SSF53649">
    <property type="entry name" value="Alkaline phosphatase-like"/>
    <property type="match status" value="1"/>
</dbReference>
<dbReference type="InterPro" id="IPR000917">
    <property type="entry name" value="Sulfatase_N"/>
</dbReference>
<dbReference type="Proteomes" id="UP001152321">
    <property type="component" value="Unassembled WGS sequence"/>
</dbReference>
<accession>A0ABT6DR84</accession>
<gene>
    <name evidence="8" type="ORF">NWE73_14905</name>
</gene>
<dbReference type="RefSeq" id="WP_277579140.1">
    <property type="nucleotide sequence ID" value="NZ_JANRMI010000004.1"/>
</dbReference>
<dbReference type="InterPro" id="IPR017850">
    <property type="entry name" value="Alkaline_phosphatase_core_sf"/>
</dbReference>
<evidence type="ECO:0000313" key="9">
    <source>
        <dbReference type="Proteomes" id="UP001152321"/>
    </source>
</evidence>
<dbReference type="EMBL" id="JANRMI010000004">
    <property type="protein sequence ID" value="MDG0817668.1"/>
    <property type="molecule type" value="Genomic_DNA"/>
</dbReference>
<dbReference type="PROSITE" id="PS00523">
    <property type="entry name" value="SULFATASE_1"/>
    <property type="match status" value="1"/>
</dbReference>
<name>A0ABT6DR84_9BACT</name>
<proteinExistence type="inferred from homology"/>
<comment type="similarity">
    <text evidence="1">Belongs to the sulfatase family.</text>
</comment>
<keyword evidence="6" id="KW-0732">Signal</keyword>
<keyword evidence="4" id="KW-0106">Calcium</keyword>
<dbReference type="Gene3D" id="3.30.1120.10">
    <property type="match status" value="1"/>
</dbReference>
<sequence length="804" mass="88788">MKKSMASIFTFVTLFGNSVYAQDILPRPEPPFKGKIGRTVKESKSDFPKEITPPKDAPNIVLILTDDAGFGASSTFGGPIQTPTFDRLAQNGLRYNKFHTTALCSPTRAALLTGRNHHSVATGVISEMATGYPGYSSLMPKSAGSMAEVLRQHGYSTAWFGKNHNVPDWQSSSVGPFDLWPTSLGFDHFYGFLGGDVHNYAPALYSGTQPIEPHLKNPRYHIENDLADNAIRYIENHAAVAPDKPFFVYYATPSTHAPHHAPKEWIAKFKGKFDQGWDKVREETFARQKKMGVIPADTQLTARPKEIPAWDSLNADQKKVYSRMMEVYAGALAHVDFQIGRVLNAVAEAGKSDNTIVIYIQGDNGASAEGTMQGTTNEVATAANGVTEDIKYLLSMIDELGGPKTYNHYPVGWALAMDTPFQWTKQVASHFGGTRNGMVISWPKRINDKGTLREQFAHVIDIAPTIYEVVGIKAPKELNGVKQKPIEGTSLAYTFNNSKEKSKHTTQYFEMVGNRAIYKDGWVAATTPKRLPWDTVGLSPSPEDFAWELYNVDKDFSESKNLAGENPQKLKELQNIFWREAAKYNVLPLDSSFAERADPAIRPSLTRGRDTFVYHEGAIRIPEGSAPNFKNRSYSITADIEIAKDQKAEGVLATLGGRFGGLGLLMLNGKPMFVHALSNQEQHKYKVISSEVVPSGRHILRFDFAYNGGGIGKGGTGTLYIDGKQVAQGQIPRTVGVRFSLDETFDVGEDTGTPVIEDYANNMPFKFTGTLNKLTVDLKPLPMKEKLAQEQAESQSAQYRTSND</sequence>
<feature type="compositionally biased region" description="Basic and acidic residues" evidence="5">
    <location>
        <begin position="39"/>
        <end position="51"/>
    </location>
</feature>
<dbReference type="InterPro" id="IPR050738">
    <property type="entry name" value="Sulfatase"/>
</dbReference>
<evidence type="ECO:0000256" key="5">
    <source>
        <dbReference type="SAM" id="MobiDB-lite"/>
    </source>
</evidence>
<evidence type="ECO:0000259" key="7">
    <source>
        <dbReference type="Pfam" id="PF00884"/>
    </source>
</evidence>
<keyword evidence="3" id="KW-0378">Hydrolase</keyword>
<dbReference type="Pfam" id="PF00884">
    <property type="entry name" value="Sulfatase"/>
    <property type="match status" value="1"/>
</dbReference>
<evidence type="ECO:0000256" key="6">
    <source>
        <dbReference type="SAM" id="SignalP"/>
    </source>
</evidence>
<protein>
    <submittedName>
        <fullName evidence="8">Arylsulfatase</fullName>
    </submittedName>
</protein>
<evidence type="ECO:0000256" key="2">
    <source>
        <dbReference type="ARBA" id="ARBA00022723"/>
    </source>
</evidence>
<feature type="domain" description="Sulfatase N-terminal" evidence="7">
    <location>
        <begin position="58"/>
        <end position="472"/>
    </location>
</feature>
<feature type="chain" id="PRO_5047531203" evidence="6">
    <location>
        <begin position="22"/>
        <end position="804"/>
    </location>
</feature>
<organism evidence="8 9">
    <name type="scientific">Bdellovibrio svalbardensis</name>
    <dbReference type="NCBI Taxonomy" id="2972972"/>
    <lineage>
        <taxon>Bacteria</taxon>
        <taxon>Pseudomonadati</taxon>
        <taxon>Bdellovibrionota</taxon>
        <taxon>Bdellovibrionia</taxon>
        <taxon>Bdellovibrionales</taxon>
        <taxon>Pseudobdellovibrionaceae</taxon>
        <taxon>Bdellovibrio</taxon>
    </lineage>
</organism>
<feature type="region of interest" description="Disordered" evidence="5">
    <location>
        <begin position="31"/>
        <end position="51"/>
    </location>
</feature>